<gene>
    <name evidence="3" type="ORF">Hsar01_02021</name>
</gene>
<organism evidence="3 4">
    <name type="scientific">Haloferula sargassicola</name>
    <dbReference type="NCBI Taxonomy" id="490096"/>
    <lineage>
        <taxon>Bacteria</taxon>
        <taxon>Pseudomonadati</taxon>
        <taxon>Verrucomicrobiota</taxon>
        <taxon>Verrucomicrobiia</taxon>
        <taxon>Verrucomicrobiales</taxon>
        <taxon>Verrucomicrobiaceae</taxon>
        <taxon>Haloferula</taxon>
    </lineage>
</organism>
<feature type="transmembrane region" description="Helical" evidence="1">
    <location>
        <begin position="96"/>
        <end position="118"/>
    </location>
</feature>
<sequence length="137" mass="14986">MAGVATRRPSARTLVPRICNGLIWLVFCALAGTGLLISFRLPPGSRGGRGLSALGWGRHDWGDLHAWLSYGFLVLVVAHLALHWRWFWQIAARKRLWPILLGIGAGIALILATVMLPVEKDGRGEGPGRPGNHQRGR</sequence>
<accession>A0ABP9UQ26</accession>
<dbReference type="Pfam" id="PF14358">
    <property type="entry name" value="DUF4405"/>
    <property type="match status" value="1"/>
</dbReference>
<evidence type="ECO:0000313" key="3">
    <source>
        <dbReference type="EMBL" id="GAA5482797.1"/>
    </source>
</evidence>
<dbReference type="EMBL" id="BAABRI010000010">
    <property type="protein sequence ID" value="GAA5482797.1"/>
    <property type="molecule type" value="Genomic_DNA"/>
</dbReference>
<keyword evidence="4" id="KW-1185">Reference proteome</keyword>
<feature type="transmembrane region" description="Helical" evidence="1">
    <location>
        <begin position="64"/>
        <end position="84"/>
    </location>
</feature>
<name>A0ABP9UQ26_9BACT</name>
<evidence type="ECO:0000256" key="1">
    <source>
        <dbReference type="SAM" id="Phobius"/>
    </source>
</evidence>
<feature type="transmembrane region" description="Helical" evidence="1">
    <location>
        <begin position="21"/>
        <end position="41"/>
    </location>
</feature>
<keyword evidence="1" id="KW-0812">Transmembrane</keyword>
<dbReference type="InterPro" id="IPR025517">
    <property type="entry name" value="DUF4405"/>
</dbReference>
<dbReference type="Proteomes" id="UP001476282">
    <property type="component" value="Unassembled WGS sequence"/>
</dbReference>
<protein>
    <recommendedName>
        <fullName evidence="2">Flavinylation-associated cytochrome domain-containing protein</fullName>
    </recommendedName>
</protein>
<reference evidence="3 4" key="1">
    <citation type="submission" date="2024-02" db="EMBL/GenBank/DDBJ databases">
        <title>Haloferula sargassicola NBRC 104335.</title>
        <authorList>
            <person name="Ichikawa N."/>
            <person name="Katano-Makiyama Y."/>
            <person name="Hidaka K."/>
        </authorList>
    </citation>
    <scope>NUCLEOTIDE SEQUENCE [LARGE SCALE GENOMIC DNA]</scope>
    <source>
        <strain evidence="3 4">NBRC 104335</strain>
    </source>
</reference>
<dbReference type="RefSeq" id="WP_353566927.1">
    <property type="nucleotide sequence ID" value="NZ_BAABRI010000010.1"/>
</dbReference>
<evidence type="ECO:0000259" key="2">
    <source>
        <dbReference type="Pfam" id="PF14358"/>
    </source>
</evidence>
<proteinExistence type="predicted"/>
<evidence type="ECO:0000313" key="4">
    <source>
        <dbReference type="Proteomes" id="UP001476282"/>
    </source>
</evidence>
<keyword evidence="1" id="KW-0472">Membrane</keyword>
<comment type="caution">
    <text evidence="3">The sequence shown here is derived from an EMBL/GenBank/DDBJ whole genome shotgun (WGS) entry which is preliminary data.</text>
</comment>
<feature type="domain" description="Flavinylation-associated cytochrome" evidence="2">
    <location>
        <begin position="22"/>
        <end position="84"/>
    </location>
</feature>
<keyword evidence="1" id="KW-1133">Transmembrane helix</keyword>